<accession>A0A0F9EJ96</accession>
<dbReference type="AlphaFoldDB" id="A0A0F9EJ96"/>
<dbReference type="SUPFAM" id="SSF53335">
    <property type="entry name" value="S-adenosyl-L-methionine-dependent methyltransferases"/>
    <property type="match status" value="1"/>
</dbReference>
<protein>
    <recommendedName>
        <fullName evidence="3">PABS domain-containing protein</fullName>
    </recommendedName>
</protein>
<dbReference type="EMBL" id="LAZR01024736">
    <property type="protein sequence ID" value="KKL74168.1"/>
    <property type="molecule type" value="Genomic_DNA"/>
</dbReference>
<evidence type="ECO:0000256" key="1">
    <source>
        <dbReference type="SAM" id="Phobius"/>
    </source>
</evidence>
<evidence type="ECO:0000313" key="2">
    <source>
        <dbReference type="EMBL" id="KKL74168.1"/>
    </source>
</evidence>
<feature type="transmembrane region" description="Helical" evidence="1">
    <location>
        <begin position="32"/>
        <end position="52"/>
    </location>
</feature>
<feature type="transmembrane region" description="Helical" evidence="1">
    <location>
        <begin position="169"/>
        <end position="185"/>
    </location>
</feature>
<evidence type="ECO:0008006" key="3">
    <source>
        <dbReference type="Google" id="ProtNLM"/>
    </source>
</evidence>
<keyword evidence="1" id="KW-0812">Transmembrane</keyword>
<feature type="transmembrane region" description="Helical" evidence="1">
    <location>
        <begin position="142"/>
        <end position="163"/>
    </location>
</feature>
<proteinExistence type="predicted"/>
<feature type="transmembrane region" description="Helical" evidence="1">
    <location>
        <begin position="95"/>
        <end position="121"/>
    </location>
</feature>
<feature type="transmembrane region" description="Helical" evidence="1">
    <location>
        <begin position="192"/>
        <end position="210"/>
    </location>
</feature>
<comment type="caution">
    <text evidence="2">The sequence shown here is derived from an EMBL/GenBank/DDBJ whole genome shotgun (WGS) entry which is preliminary data.</text>
</comment>
<reference evidence="2" key="1">
    <citation type="journal article" date="2015" name="Nature">
        <title>Complex archaea that bridge the gap between prokaryotes and eukaryotes.</title>
        <authorList>
            <person name="Spang A."/>
            <person name="Saw J.H."/>
            <person name="Jorgensen S.L."/>
            <person name="Zaremba-Niedzwiedzka K."/>
            <person name="Martijn J."/>
            <person name="Lind A.E."/>
            <person name="van Eijk R."/>
            <person name="Schleper C."/>
            <person name="Guy L."/>
            <person name="Ettema T.J."/>
        </authorList>
    </citation>
    <scope>NUCLEOTIDE SEQUENCE</scope>
</reference>
<keyword evidence="1" id="KW-0472">Membrane</keyword>
<name>A0A0F9EJ96_9ZZZZ</name>
<dbReference type="InterPro" id="IPR029063">
    <property type="entry name" value="SAM-dependent_MTases_sf"/>
</dbReference>
<sequence length="317" mass="33668">MLAAVCALGVSAIVTQLTLMRELLSAFSGNEMVLGIVLGNWMLLTGIGAHLGKTSDRLRRPLSVLLAALILVAILPIGQVFALRALRNVVFVRGAMVAVTPTVLSCFVLLLPYCLVAGYLLTLTCRMLSPSGGPGSIGQVYFLDNLGDILGGLAFTFVLVHVFDHFGALYVPAFLSLLLAAVVAIKFGKKGFLAAACVVAAGLATAVVTLDLDALSTRLEYAPRRVVYRGHSPYGSLVVTESAGQFDFIENGVPLFSTQNIEQIEETVHYAMAQRPEAAEVLLISGGVSGTALEILKYLTFLALENHSTVVVATHDY</sequence>
<organism evidence="2">
    <name type="scientific">marine sediment metagenome</name>
    <dbReference type="NCBI Taxonomy" id="412755"/>
    <lineage>
        <taxon>unclassified sequences</taxon>
        <taxon>metagenomes</taxon>
        <taxon>ecological metagenomes</taxon>
    </lineage>
</organism>
<feature type="non-terminal residue" evidence="2">
    <location>
        <position position="317"/>
    </location>
</feature>
<feature type="transmembrane region" description="Helical" evidence="1">
    <location>
        <begin position="64"/>
        <end position="83"/>
    </location>
</feature>
<gene>
    <name evidence="2" type="ORF">LCGC14_2067600</name>
</gene>
<keyword evidence="1" id="KW-1133">Transmembrane helix</keyword>